<feature type="transmembrane region" description="Helical" evidence="4">
    <location>
        <begin position="14"/>
        <end position="33"/>
    </location>
</feature>
<evidence type="ECO:0000313" key="5">
    <source>
        <dbReference type="EMBL" id="GHG00302.1"/>
    </source>
</evidence>
<dbReference type="Gene3D" id="2.40.420.20">
    <property type="match status" value="1"/>
</dbReference>
<sequence length="414" mass="45974">MDVVKQKQASDNSVKRIAIAFIILLALLLVYLVKQSVNQVTLNKKDLVIAQVNQGDLRVSVDGYGKLVSHKQELITALTRATVKEIVLKPGAVVTQGSLIVKLENPELVYQLSSAQQQLNSLQANSRQLALNQQREVISENARIAEYAAMLEAASLKREAEEKLFKQGIVSGLKFRESQLNEKQLKTRISLAKQSLSHLQKVHQEALLIEKERINQQLNTVKNAQDRLNALDVIAKFDGILQRLPVNLGQSINPGQEIALIGSTSDLIAEIQVPQSQANAIQIGQEVEVNTRQSIVLGKVSRIDPIVRDNAVMIDVTFTQTLDSHMRPEQNVDAEIITDVLTNVAYIERPANIQAKNQQAMYRLDQDQNKATRVDIIFGQKTSRYVAITHGAAPGESFILTDLTNYQTPEIALN</sequence>
<evidence type="ECO:0008006" key="7">
    <source>
        <dbReference type="Google" id="ProtNLM"/>
    </source>
</evidence>
<protein>
    <recommendedName>
        <fullName evidence="7">RND transporter</fullName>
    </recommendedName>
</protein>
<dbReference type="Gene3D" id="1.10.287.470">
    <property type="entry name" value="Helix hairpin bin"/>
    <property type="match status" value="1"/>
</dbReference>
<evidence type="ECO:0000313" key="6">
    <source>
        <dbReference type="Proteomes" id="UP000623842"/>
    </source>
</evidence>
<proteinExistence type="predicted"/>
<name>A0A919EMU0_9GAMM</name>
<accession>A0A919EMU0</accession>
<dbReference type="GO" id="GO:0030313">
    <property type="term" value="C:cell envelope"/>
    <property type="evidence" value="ECO:0007669"/>
    <property type="project" value="UniProtKB-SubCell"/>
</dbReference>
<comment type="subcellular location">
    <subcellularLocation>
        <location evidence="1">Cell envelope</location>
    </subcellularLocation>
</comment>
<dbReference type="Proteomes" id="UP000623842">
    <property type="component" value="Unassembled WGS sequence"/>
</dbReference>
<keyword evidence="4" id="KW-0812">Transmembrane</keyword>
<feature type="coiled-coil region" evidence="3">
    <location>
        <begin position="204"/>
        <end position="231"/>
    </location>
</feature>
<dbReference type="PANTHER" id="PTHR32347:SF23">
    <property type="entry name" value="BLL5650 PROTEIN"/>
    <property type="match status" value="1"/>
</dbReference>
<dbReference type="EMBL" id="BNCK01000007">
    <property type="protein sequence ID" value="GHG00302.1"/>
    <property type="molecule type" value="Genomic_DNA"/>
</dbReference>
<dbReference type="AlphaFoldDB" id="A0A919EMU0"/>
<keyword evidence="4" id="KW-0472">Membrane</keyword>
<gene>
    <name evidence="5" type="ORF">GCM10017161_31190</name>
</gene>
<dbReference type="Gene3D" id="2.40.30.170">
    <property type="match status" value="1"/>
</dbReference>
<keyword evidence="4" id="KW-1133">Transmembrane helix</keyword>
<reference evidence="5" key="2">
    <citation type="submission" date="2020-09" db="EMBL/GenBank/DDBJ databases">
        <authorList>
            <person name="Sun Q."/>
            <person name="Kim S."/>
        </authorList>
    </citation>
    <scope>NUCLEOTIDE SEQUENCE</scope>
    <source>
        <strain evidence="5">KCTC 42731</strain>
    </source>
</reference>
<evidence type="ECO:0000256" key="3">
    <source>
        <dbReference type="SAM" id="Coils"/>
    </source>
</evidence>
<comment type="caution">
    <text evidence="5">The sequence shown here is derived from an EMBL/GenBank/DDBJ whole genome shotgun (WGS) entry which is preliminary data.</text>
</comment>
<dbReference type="InterPro" id="IPR050465">
    <property type="entry name" value="UPF0194_transport"/>
</dbReference>
<keyword evidence="6" id="KW-1185">Reference proteome</keyword>
<evidence type="ECO:0000256" key="1">
    <source>
        <dbReference type="ARBA" id="ARBA00004196"/>
    </source>
</evidence>
<keyword evidence="2 3" id="KW-0175">Coiled coil</keyword>
<reference evidence="5" key="1">
    <citation type="journal article" date="2014" name="Int. J. Syst. Evol. Microbiol.">
        <title>Complete genome sequence of Corynebacterium casei LMG S-19264T (=DSM 44701T), isolated from a smear-ripened cheese.</title>
        <authorList>
            <consortium name="US DOE Joint Genome Institute (JGI-PGF)"/>
            <person name="Walter F."/>
            <person name="Albersmeier A."/>
            <person name="Kalinowski J."/>
            <person name="Ruckert C."/>
        </authorList>
    </citation>
    <scope>NUCLEOTIDE SEQUENCE</scope>
    <source>
        <strain evidence="5">KCTC 42731</strain>
    </source>
</reference>
<organism evidence="5 6">
    <name type="scientific">Thalassotalea marina</name>
    <dbReference type="NCBI Taxonomy" id="1673741"/>
    <lineage>
        <taxon>Bacteria</taxon>
        <taxon>Pseudomonadati</taxon>
        <taxon>Pseudomonadota</taxon>
        <taxon>Gammaproteobacteria</taxon>
        <taxon>Alteromonadales</taxon>
        <taxon>Colwelliaceae</taxon>
        <taxon>Thalassotalea</taxon>
    </lineage>
</organism>
<dbReference type="Gene3D" id="2.40.50.100">
    <property type="match status" value="1"/>
</dbReference>
<evidence type="ECO:0000256" key="2">
    <source>
        <dbReference type="ARBA" id="ARBA00023054"/>
    </source>
</evidence>
<dbReference type="PANTHER" id="PTHR32347">
    <property type="entry name" value="EFFLUX SYSTEM COMPONENT YKNX-RELATED"/>
    <property type="match status" value="1"/>
</dbReference>
<evidence type="ECO:0000256" key="4">
    <source>
        <dbReference type="SAM" id="Phobius"/>
    </source>
</evidence>